<keyword evidence="3" id="KW-0479">Metal-binding</keyword>
<keyword evidence="2" id="KW-0349">Heme</keyword>
<feature type="domain" description="Cytochrome c" evidence="6">
    <location>
        <begin position="41"/>
        <end position="115"/>
    </location>
</feature>
<evidence type="ECO:0000256" key="5">
    <source>
        <dbReference type="ARBA" id="ARBA00023004"/>
    </source>
</evidence>
<sequence>MRPALTPVALSGLLALLGGCGDSSAPAPRLTQDAEQLRPADARLAAAYERSCLLCHGRAGSGAPTTGDAAAWAPRLAKGLDQLVASARDGVGGMPALGMCADCSEADLRALIVFMSAPPAPRQP</sequence>
<name>A0ABS8XG02_9BURK</name>
<evidence type="ECO:0000256" key="4">
    <source>
        <dbReference type="ARBA" id="ARBA00022982"/>
    </source>
</evidence>
<reference evidence="7 8" key="1">
    <citation type="submission" date="2021-12" db="EMBL/GenBank/DDBJ databases">
        <title>Genome seq of p7.</title>
        <authorList>
            <person name="Seo T."/>
        </authorList>
    </citation>
    <scope>NUCLEOTIDE SEQUENCE [LARGE SCALE GENOMIC DNA]</scope>
    <source>
        <strain evidence="7 8">P7</strain>
    </source>
</reference>
<dbReference type="Pfam" id="PF13442">
    <property type="entry name" value="Cytochrome_CBB3"/>
    <property type="match status" value="1"/>
</dbReference>
<gene>
    <name evidence="7" type="ORF">LXT12_21385</name>
</gene>
<dbReference type="PRINTS" id="PR00607">
    <property type="entry name" value="CYTCHROMECIE"/>
</dbReference>
<dbReference type="Gene3D" id="1.10.760.10">
    <property type="entry name" value="Cytochrome c-like domain"/>
    <property type="match status" value="1"/>
</dbReference>
<keyword evidence="4" id="KW-0249">Electron transport</keyword>
<evidence type="ECO:0000256" key="3">
    <source>
        <dbReference type="ARBA" id="ARBA00022723"/>
    </source>
</evidence>
<dbReference type="PROSITE" id="PS51257">
    <property type="entry name" value="PROKAR_LIPOPROTEIN"/>
    <property type="match status" value="1"/>
</dbReference>
<keyword evidence="1" id="KW-0813">Transport</keyword>
<dbReference type="Proteomes" id="UP001201463">
    <property type="component" value="Unassembled WGS sequence"/>
</dbReference>
<dbReference type="PANTHER" id="PTHR40942">
    <property type="match status" value="1"/>
</dbReference>
<keyword evidence="8" id="KW-1185">Reference proteome</keyword>
<dbReference type="EMBL" id="JAJTWT010000011">
    <property type="protein sequence ID" value="MCE4539807.1"/>
    <property type="molecule type" value="Genomic_DNA"/>
</dbReference>
<dbReference type="PANTHER" id="PTHR40942:SF4">
    <property type="entry name" value="CYTOCHROME C5"/>
    <property type="match status" value="1"/>
</dbReference>
<dbReference type="InterPro" id="IPR009056">
    <property type="entry name" value="Cyt_c-like_dom"/>
</dbReference>
<keyword evidence="5" id="KW-0408">Iron</keyword>
<dbReference type="InterPro" id="IPR036909">
    <property type="entry name" value="Cyt_c-like_dom_sf"/>
</dbReference>
<evidence type="ECO:0000256" key="1">
    <source>
        <dbReference type="ARBA" id="ARBA00022448"/>
    </source>
</evidence>
<accession>A0ABS8XG02</accession>
<dbReference type="SUPFAM" id="SSF46626">
    <property type="entry name" value="Cytochrome c"/>
    <property type="match status" value="1"/>
</dbReference>
<comment type="caution">
    <text evidence="7">The sequence shown here is derived from an EMBL/GenBank/DDBJ whole genome shotgun (WGS) entry which is preliminary data.</text>
</comment>
<dbReference type="InterPro" id="IPR002323">
    <property type="entry name" value="Cyt_CIE"/>
</dbReference>
<evidence type="ECO:0000259" key="6">
    <source>
        <dbReference type="Pfam" id="PF13442"/>
    </source>
</evidence>
<evidence type="ECO:0000313" key="7">
    <source>
        <dbReference type="EMBL" id="MCE4539807.1"/>
    </source>
</evidence>
<organism evidence="7 8">
    <name type="scientific">Pelomonas caseinilytica</name>
    <dbReference type="NCBI Taxonomy" id="2906763"/>
    <lineage>
        <taxon>Bacteria</taxon>
        <taxon>Pseudomonadati</taxon>
        <taxon>Pseudomonadota</taxon>
        <taxon>Betaproteobacteria</taxon>
        <taxon>Burkholderiales</taxon>
        <taxon>Sphaerotilaceae</taxon>
        <taxon>Roseateles</taxon>
    </lineage>
</organism>
<evidence type="ECO:0000313" key="8">
    <source>
        <dbReference type="Proteomes" id="UP001201463"/>
    </source>
</evidence>
<evidence type="ECO:0000256" key="2">
    <source>
        <dbReference type="ARBA" id="ARBA00022617"/>
    </source>
</evidence>
<dbReference type="RefSeq" id="WP_233394329.1">
    <property type="nucleotide sequence ID" value="NZ_JAJTWT010000011.1"/>
</dbReference>
<protein>
    <submittedName>
        <fullName evidence="7">C-type cytochrome</fullName>
    </submittedName>
</protein>
<proteinExistence type="predicted"/>